<dbReference type="OrthoDB" id="10262413at2759"/>
<dbReference type="EMBL" id="JAGTJS010000022">
    <property type="protein sequence ID" value="KAH7237857.1"/>
    <property type="molecule type" value="Genomic_DNA"/>
</dbReference>
<gene>
    <name evidence="1" type="ORF">B0J15DRAFT_470887</name>
</gene>
<dbReference type="Proteomes" id="UP000736672">
    <property type="component" value="Unassembled WGS sequence"/>
</dbReference>
<dbReference type="InterPro" id="IPR036291">
    <property type="entry name" value="NAD(P)-bd_dom_sf"/>
</dbReference>
<dbReference type="GO" id="GO:0005737">
    <property type="term" value="C:cytoplasm"/>
    <property type="evidence" value="ECO:0007669"/>
    <property type="project" value="TreeGrafter"/>
</dbReference>
<proteinExistence type="predicted"/>
<sequence>MLAARFSIRLIKSQKPAFQALSFDLFVRGEEAAKKLRDAYGERVNPIQWKGLTDTAFIADTAAKYDIVVNTGSGCIVEGAKAFVEGLARRIKPGVPAPWLLHISGCTNFGDRPLTETSFPNREWDDADGSVLYEYLQGEEARHPYPQRTTEVAVLTTAEETGVQAVSLNAGCIFGVGTGLFHQQGIIVPRLARYVVEHGYGFKLTETANFEWVHVEDLADAYGLLLKTILGRQDRGIGYIPSGRNGILFPSTKRALQTEMMQLCLDAAFDAGILPRDNTPKEKEIRQAQLQEIADEVTDGLIDMAEQGWAGNKAQKGTVLRNLVGWNPTRLEDAWRRDYVDEIRALKDGKRGEITLDLYSGSKA</sequence>
<accession>A0A9P9GG21</accession>
<name>A0A9P9GG21_FUSSL</name>
<evidence type="ECO:0000313" key="2">
    <source>
        <dbReference type="Proteomes" id="UP000736672"/>
    </source>
</evidence>
<evidence type="ECO:0000313" key="1">
    <source>
        <dbReference type="EMBL" id="KAH7237857.1"/>
    </source>
</evidence>
<comment type="caution">
    <text evidence="1">The sequence shown here is derived from an EMBL/GenBank/DDBJ whole genome shotgun (WGS) entry which is preliminary data.</text>
</comment>
<dbReference type="SUPFAM" id="SSF51735">
    <property type="entry name" value="NAD(P)-binding Rossmann-fold domains"/>
    <property type="match status" value="1"/>
</dbReference>
<dbReference type="InterPro" id="IPR051783">
    <property type="entry name" value="NAD(P)-dependent_oxidoreduct"/>
</dbReference>
<dbReference type="Gene3D" id="3.40.50.720">
    <property type="entry name" value="NAD(P)-binding Rossmann-like Domain"/>
    <property type="match status" value="1"/>
</dbReference>
<dbReference type="GO" id="GO:0004029">
    <property type="term" value="F:aldehyde dehydrogenase (NAD+) activity"/>
    <property type="evidence" value="ECO:0007669"/>
    <property type="project" value="TreeGrafter"/>
</dbReference>
<dbReference type="PANTHER" id="PTHR48079">
    <property type="entry name" value="PROTEIN YEEZ"/>
    <property type="match status" value="1"/>
</dbReference>
<reference evidence="1" key="1">
    <citation type="journal article" date="2021" name="Nat. Commun.">
        <title>Genetic determinants of endophytism in the Arabidopsis root mycobiome.</title>
        <authorList>
            <person name="Mesny F."/>
            <person name="Miyauchi S."/>
            <person name="Thiergart T."/>
            <person name="Pickel B."/>
            <person name="Atanasova L."/>
            <person name="Karlsson M."/>
            <person name="Huettel B."/>
            <person name="Barry K.W."/>
            <person name="Haridas S."/>
            <person name="Chen C."/>
            <person name="Bauer D."/>
            <person name="Andreopoulos W."/>
            <person name="Pangilinan J."/>
            <person name="LaButti K."/>
            <person name="Riley R."/>
            <person name="Lipzen A."/>
            <person name="Clum A."/>
            <person name="Drula E."/>
            <person name="Henrissat B."/>
            <person name="Kohler A."/>
            <person name="Grigoriev I.V."/>
            <person name="Martin F.M."/>
            <person name="Hacquard S."/>
        </authorList>
    </citation>
    <scope>NUCLEOTIDE SEQUENCE</scope>
    <source>
        <strain evidence="1">FSSC 5 MPI-SDFR-AT-0091</strain>
    </source>
</reference>
<protein>
    <submittedName>
        <fullName evidence="1">Uncharacterized protein</fullName>
    </submittedName>
</protein>
<dbReference type="PANTHER" id="PTHR48079:SF6">
    <property type="entry name" value="NAD(P)-BINDING DOMAIN-CONTAINING PROTEIN-RELATED"/>
    <property type="match status" value="1"/>
</dbReference>
<keyword evidence="2" id="KW-1185">Reference proteome</keyword>
<dbReference type="AlphaFoldDB" id="A0A9P9GG21"/>
<organism evidence="1 2">
    <name type="scientific">Fusarium solani</name>
    <name type="common">Filamentous fungus</name>
    <dbReference type="NCBI Taxonomy" id="169388"/>
    <lineage>
        <taxon>Eukaryota</taxon>
        <taxon>Fungi</taxon>
        <taxon>Dikarya</taxon>
        <taxon>Ascomycota</taxon>
        <taxon>Pezizomycotina</taxon>
        <taxon>Sordariomycetes</taxon>
        <taxon>Hypocreomycetidae</taxon>
        <taxon>Hypocreales</taxon>
        <taxon>Nectriaceae</taxon>
        <taxon>Fusarium</taxon>
        <taxon>Fusarium solani species complex</taxon>
    </lineage>
</organism>